<feature type="region of interest" description="Disordered" evidence="5">
    <location>
        <begin position="2572"/>
        <end position="3034"/>
    </location>
</feature>
<feature type="compositionally biased region" description="Basic and acidic residues" evidence="5">
    <location>
        <begin position="477"/>
        <end position="503"/>
    </location>
</feature>
<feature type="region of interest" description="Disordered" evidence="5">
    <location>
        <begin position="781"/>
        <end position="856"/>
    </location>
</feature>
<feature type="compositionally biased region" description="Basic and acidic residues" evidence="5">
    <location>
        <begin position="1357"/>
        <end position="1368"/>
    </location>
</feature>
<feature type="region of interest" description="Disordered" evidence="5">
    <location>
        <begin position="1756"/>
        <end position="1788"/>
    </location>
</feature>
<name>A0A7R9BUP3_9CRUS</name>
<feature type="compositionally biased region" description="Polar residues" evidence="5">
    <location>
        <begin position="947"/>
        <end position="958"/>
    </location>
</feature>
<feature type="compositionally biased region" description="Basic and acidic residues" evidence="5">
    <location>
        <begin position="2632"/>
        <end position="2655"/>
    </location>
</feature>
<keyword evidence="4" id="KW-0175">Coiled coil</keyword>
<evidence type="ECO:0000256" key="1">
    <source>
        <dbReference type="ARBA" id="ARBA00022603"/>
    </source>
</evidence>
<feature type="region of interest" description="Disordered" evidence="5">
    <location>
        <begin position="1602"/>
        <end position="1627"/>
    </location>
</feature>
<dbReference type="InterPro" id="IPR052097">
    <property type="entry name" value="SET-MYND_domain_protein"/>
</dbReference>
<feature type="compositionally biased region" description="Polar residues" evidence="5">
    <location>
        <begin position="1452"/>
        <end position="1465"/>
    </location>
</feature>
<dbReference type="PANTHER" id="PTHR46165:SF2">
    <property type="entry name" value="SET AND MYND DOMAIN-CONTAINING PROTEIN 4"/>
    <property type="match status" value="1"/>
</dbReference>
<evidence type="ECO:0000256" key="3">
    <source>
        <dbReference type="ARBA" id="ARBA00022691"/>
    </source>
</evidence>
<feature type="region of interest" description="Disordered" evidence="5">
    <location>
        <begin position="1907"/>
        <end position="1963"/>
    </location>
</feature>
<keyword evidence="3" id="KW-0949">S-adenosyl-L-methionine</keyword>
<feature type="compositionally biased region" description="Polar residues" evidence="5">
    <location>
        <begin position="1954"/>
        <end position="1963"/>
    </location>
</feature>
<keyword evidence="2" id="KW-0808">Transferase</keyword>
<sequence length="3085" mass="342030">MTKITSKARSVPFFVEEATRYLRDHISKYRTDALDNLTASLKKSNVLKKVWDPANSNSVQDFYAAAKGFLGAVVWKCNAVNTFQVPACVNRKSLTKAKELLSAAKELIEHESYDLAMESLIGALMYLPDASRVQSSEDSCSTVESVEEILAEIRLIRAGLLSDIDQDDSALKESMRGIEIKLAMLKKQFSSVKSLKLWSSIKRHLEMAVKNHSGISSDLKKFVFEVAETCVSGLDLLSAERFKIMKEFSDLRLLMCYEPLNSDVGGNNIHQGTGKPDRKNSKLLLPDEIMRFDPSNRIELVESQQSSANATWVASEVINPGDIVCVLRPVSSCLVSSNFRTRCWHCFSEIQHDFAPCFDCADLRSIHPPVSRMSNERILLAGIEAALLYSIMEKSLGFPPFNLENKLHITTVVFHIMLSQFHVVAHPFELAPQPPKSLELLSEDEEFQATHGSLRNKARNNPQRRPRGLTPVKGSSKKPDEKSEEKEKIVHLKEERTEPKNSETKNVGTVENARQERKTKPMSSDSVKCNSGKVKNTPGLREISSKTKNNEINAKPQVNSNTKTSSNNSQSSLSSGGKMITEDFEKDLETVLSNVGNFDFGFGIGNSEVVELVSPKTTADDEKGKDSLVDDMENSPTLVLNDDGTLSCWFRNSAVLSTVNESSGSLNETTRDAEMEGKYLVFDSEEKGTPFRERQTFEKVEVSGVNPQDDRTEFEKVTCESGSLTTKIPSTRKFPSEIGKNPDAVPDKTSSAAPHSCAAERFDGLDLKHFEQPLERLRKGKKECVKEDASSSAESMDISEKHLNTDDSEFSAHIDVELGHRSTRSETAGPTAKNEEAKLRRPSQSHGNAIPHFIRKKKPMKEVDYNDLFPGARTSVYAEVSPQPDIAKAPNGSSDPAVASSLNCCEVGVMNDGGSAGEDSVRDPDDDQVPRHFTKAPGRSCAATIPDNPSRNSQTFPTKKNPPKNGKSRTQQQQHASDVPRLAVDQKHCMNDLFSDHRSQNCDRKIPFQRTETNERGSSFQETLPVTEQKAEILRERQIQASSSVSHSPLETKTAEKLSLVFEIASANRGVSVDVIKEKPEMSLKTGISNEGLETLEAAAVRDGTKTEEIRGKCPENLVINPQMSPKKFQNESPVEKAHSTSSPAENKTTKRGKETSRKLSATLCPNDATEIKASHTADVLLTCSSPMVTVSSPKLSKTPKTPNLEALHDLVVRLKYAPNRSATWAQAARRACERTREDPCIIDSESSFPPLSPCNIAIKESELKEIFAPRSSDDESVDKDPIIHPPKSEATEIQRTSSKNDHKTPENIEDPKSKEPREEFGKVNSYQHQLLNSSQTPPEVTTSTVPVELILPSEDENTKENDWETVTRKRKPSAGKASNKKQKNFRNNNEVCRKSSVNVEHRNANLNSRKPCVGLLSKETSKKKFEPSMKFIPASRKVNAEETISLPATAVDSSQKTHQLGHTTSQSRSSSKNSSSGPLEDLNRPRREEVSTLAVSKKWWCEIEGGLSEKVVVDVKAQVSPASEILRGPQKKRDPVVIGRERKLGVDEGGAKDIGNPQAADKNYSNEEKDLKSVDVVADNFKNASDGEKLFRNVKGESEIDPLRKGSCSSSGGSKNPANDRISEKTSDLKEILTVVSAMKSLPEDAPEFPTKSADASGKLAGKVKGLDSEVSVSQDANSEIQEKSVLVRSREVSLVKERSGKETSNDQLNSNVSPPVIETVSVEFEEPAEGDSHFQCKFPIGKNVVLLPDDGKCSGKAKKKSYRKAAVGNERETPSKSSLVHDSDLSRETEGFKSIAAVKDSYPEVENKPGHSSSNHSNMSIGRGVVETCAQTSTASGEDGILSSGCRKTPDIPPGFEQLTTETRTPPLKAIEKFFSQNVSVEEFLNGSSANDEINYPRSVRKLSVSSSSNQSNTCDEVLCKTGTPATKPKSSTRQETSRNLRVTSGGGDGNPRTSTTTNSIKIADEFPLFVPKSSNKEAHARSHRRGRRKDSSAEQHLSMLATRFRLGRLAAGLYPDLKRFEHSCDPNSLVTECFGDVLVVRAVKRIEKGDRITMAFSGEKGEIKHPNMPKRERLEELKTNFNIHCKCNACAGNWREESPPNDSIIKCPSCQKANLMSDLARKRQKLCFHCKSPSVAKSLADVDNALSQYEMQKKIVLDDSSAHDLKLNSWKEMFRDLATAGQHLSSPCPLLRNMTENLRMAHAGLLGGNCSGVAQNDLKNAWAKDDFDMICKTGQHLSSPCPLLRNMTENLRMAHAGLLGGNCSGVAQNDLKNAWAKDDFDMICKSLKKMIELNEQMKADMMKREAESRRRLGEILPFYELAKENLRMRTMMLSNSQKDEAGSLRAKERLEEKMKKLEEDALATRNDAFNFFCMWYESNVLNGNAVIQNTEGKSMEEIFDMSLERYIAETKRKPQLERMEELKKREEILFRQLAEMYKSSAMVEEEIGRLTLQYNMKFGQQHSSNMVSDSEGSDREYESSAMPVRNTDASNIKEAGFKDPNVVLSNWKNSGASTKKKGACKGRMADDHETEEESIDRRANRKRNWSDDEDDEQTDVAVPGMAFVAEGDQHRSAGQNRSVKQSTPKPNVVGSSFLRQGLPTITDGMDETDSDEYYRRYETTETQQNEENVVEKQRNQLDRHRETARVDSKYDPRQQLMRNPGENQTRQQQSTFRHSRQWASHKVEENNAKMSPTGVAVSGRGNHSDDDSDDEEQMMFQERPSAETHMARKSPYDNQPSMPKTPKANIHQRNRTPSTVEKQEIIAGRSCTPKSPHEIRSEYFSSSPAQNKTMNTLNKKHEKTPRPTAQRLLQQQQTGAAACPKKVRFPAGLFDDDEDQDEDGAFNTHTESPQGNKLPSSVGISPESTPRMKRNFESSHQRPRYWQRDDSDSDDDEFFTEEKKTPRTPALQRRPAVSRRPPDQATDKSVVAGNKNKLSPGDASAAGPSKSPYRGAGQRKGTPQLGNYPAHLRIGSPTSRTDAFPDSKGHRRTPKPGTGTRSPGFSRGQGSLFSGRSPRSTNEINRSPRGASGSDLNPTADWLDFAANVGSFDTGHLMMDGLSDMVFSPGCGAMSDDGNAVLDMSD</sequence>
<feature type="region of interest" description="Disordered" evidence="5">
    <location>
        <begin position="2511"/>
        <end position="2556"/>
    </location>
</feature>
<dbReference type="GO" id="GO:0032259">
    <property type="term" value="P:methylation"/>
    <property type="evidence" value="ECO:0007669"/>
    <property type="project" value="UniProtKB-KW"/>
</dbReference>
<keyword evidence="7" id="KW-1185">Reference proteome</keyword>
<feature type="region of interest" description="Disordered" evidence="5">
    <location>
        <begin position="1975"/>
        <end position="1998"/>
    </location>
</feature>
<accession>A0A7R9BUP3</accession>
<feature type="compositionally biased region" description="Basic and acidic residues" evidence="5">
    <location>
        <begin position="1269"/>
        <end position="1322"/>
    </location>
</feature>
<feature type="compositionally biased region" description="Low complexity" evidence="5">
    <location>
        <begin position="1466"/>
        <end position="1477"/>
    </location>
</feature>
<organism evidence="6">
    <name type="scientific">Notodromas monacha</name>
    <dbReference type="NCBI Taxonomy" id="399045"/>
    <lineage>
        <taxon>Eukaryota</taxon>
        <taxon>Metazoa</taxon>
        <taxon>Ecdysozoa</taxon>
        <taxon>Arthropoda</taxon>
        <taxon>Crustacea</taxon>
        <taxon>Oligostraca</taxon>
        <taxon>Ostracoda</taxon>
        <taxon>Podocopa</taxon>
        <taxon>Podocopida</taxon>
        <taxon>Cypridocopina</taxon>
        <taxon>Cypridoidea</taxon>
        <taxon>Cyprididae</taxon>
        <taxon>Notodromas</taxon>
    </lineage>
</organism>
<feature type="region of interest" description="Disordered" evidence="5">
    <location>
        <begin position="1544"/>
        <end position="1568"/>
    </location>
</feature>
<evidence type="ECO:0000256" key="2">
    <source>
        <dbReference type="ARBA" id="ARBA00022679"/>
    </source>
</evidence>
<dbReference type="OrthoDB" id="265717at2759"/>
<dbReference type="Proteomes" id="UP000678499">
    <property type="component" value="Unassembled WGS sequence"/>
</dbReference>
<feature type="compositionally biased region" description="Polar residues" evidence="5">
    <location>
        <begin position="2998"/>
        <end position="3024"/>
    </location>
</feature>
<reference evidence="6" key="1">
    <citation type="submission" date="2020-11" db="EMBL/GenBank/DDBJ databases">
        <authorList>
            <person name="Tran Van P."/>
        </authorList>
    </citation>
    <scope>NUCLEOTIDE SEQUENCE</scope>
</reference>
<dbReference type="SUPFAM" id="SSF82199">
    <property type="entry name" value="SET domain"/>
    <property type="match status" value="1"/>
</dbReference>
<feature type="compositionally biased region" description="Polar residues" evidence="5">
    <location>
        <begin position="2782"/>
        <end position="2796"/>
    </location>
</feature>
<feature type="region of interest" description="Disordered" evidence="5">
    <location>
        <begin position="1119"/>
        <end position="1159"/>
    </location>
</feature>
<feature type="compositionally biased region" description="Basic and acidic residues" evidence="5">
    <location>
        <begin position="798"/>
        <end position="824"/>
    </location>
</feature>
<protein>
    <submittedName>
        <fullName evidence="6">Uncharacterized protein</fullName>
    </submittedName>
</protein>
<feature type="compositionally biased region" description="Basic residues" evidence="5">
    <location>
        <begin position="454"/>
        <end position="467"/>
    </location>
</feature>
<feature type="compositionally biased region" description="Polar residues" evidence="5">
    <location>
        <begin position="1931"/>
        <end position="1945"/>
    </location>
</feature>
<feature type="region of interest" description="Disordered" evidence="5">
    <location>
        <begin position="2466"/>
        <end position="2486"/>
    </location>
</feature>
<dbReference type="PANTHER" id="PTHR46165">
    <property type="entry name" value="SET AND MYND DOMAIN-CONTAINING PROTEIN 4"/>
    <property type="match status" value="1"/>
</dbReference>
<evidence type="ECO:0000256" key="5">
    <source>
        <dbReference type="SAM" id="MobiDB-lite"/>
    </source>
</evidence>
<dbReference type="GO" id="GO:0005737">
    <property type="term" value="C:cytoplasm"/>
    <property type="evidence" value="ECO:0007669"/>
    <property type="project" value="TreeGrafter"/>
</dbReference>
<feature type="compositionally biased region" description="Low complexity" evidence="5">
    <location>
        <begin position="1334"/>
        <end position="1349"/>
    </location>
</feature>
<feature type="compositionally biased region" description="Acidic residues" evidence="5">
    <location>
        <begin position="2833"/>
        <end position="2843"/>
    </location>
</feature>
<feature type="region of interest" description="Disordered" evidence="5">
    <location>
        <begin position="910"/>
        <end position="981"/>
    </location>
</feature>
<evidence type="ECO:0000313" key="7">
    <source>
        <dbReference type="Proteomes" id="UP000678499"/>
    </source>
</evidence>
<feature type="region of interest" description="Disordered" evidence="5">
    <location>
        <begin position="725"/>
        <end position="752"/>
    </location>
</feature>
<feature type="compositionally biased region" description="Basic and acidic residues" evidence="5">
    <location>
        <begin position="1148"/>
        <end position="1158"/>
    </location>
</feature>
<feature type="compositionally biased region" description="Low complexity" evidence="5">
    <location>
        <begin position="559"/>
        <end position="575"/>
    </location>
</feature>
<feature type="region of interest" description="Disordered" evidence="5">
    <location>
        <begin position="1269"/>
        <end position="1406"/>
    </location>
</feature>
<evidence type="ECO:0000256" key="4">
    <source>
        <dbReference type="SAM" id="Coils"/>
    </source>
</evidence>
<evidence type="ECO:0000313" key="6">
    <source>
        <dbReference type="EMBL" id="CAD7280903.1"/>
    </source>
</evidence>
<feature type="compositionally biased region" description="Basic residues" evidence="5">
    <location>
        <begin position="1369"/>
        <end position="1385"/>
    </location>
</feature>
<feature type="compositionally biased region" description="Basic and acidic residues" evidence="5">
    <location>
        <begin position="1771"/>
        <end position="1788"/>
    </location>
</feature>
<feature type="compositionally biased region" description="Polar residues" evidence="5">
    <location>
        <begin position="2664"/>
        <end position="2675"/>
    </location>
</feature>
<gene>
    <name evidence="6" type="ORF">NMOB1V02_LOCUS8559</name>
</gene>
<keyword evidence="1" id="KW-0489">Methyltransferase</keyword>
<feature type="compositionally biased region" description="Polar residues" evidence="5">
    <location>
        <begin position="2846"/>
        <end position="2867"/>
    </location>
</feature>
<feature type="region of interest" description="Disordered" evidence="5">
    <location>
        <begin position="444"/>
        <end position="577"/>
    </location>
</feature>
<dbReference type="GO" id="GO:0042826">
    <property type="term" value="F:histone deacetylase binding"/>
    <property type="evidence" value="ECO:0007669"/>
    <property type="project" value="TreeGrafter"/>
</dbReference>
<dbReference type="Gene3D" id="2.170.270.10">
    <property type="entry name" value="SET domain"/>
    <property type="match status" value="1"/>
</dbReference>
<feature type="coiled-coil region" evidence="4">
    <location>
        <begin position="2343"/>
        <end position="2370"/>
    </location>
</feature>
<dbReference type="GO" id="GO:0005634">
    <property type="term" value="C:nucleus"/>
    <property type="evidence" value="ECO:0007669"/>
    <property type="project" value="TreeGrafter"/>
</dbReference>
<dbReference type="InterPro" id="IPR046341">
    <property type="entry name" value="SET_dom_sf"/>
</dbReference>
<dbReference type="EMBL" id="CAJPEX010002473">
    <property type="protein sequence ID" value="CAG0921055.1"/>
    <property type="molecule type" value="Genomic_DNA"/>
</dbReference>
<feature type="compositionally biased region" description="Basic and acidic residues" evidence="5">
    <location>
        <begin position="2873"/>
        <end position="2889"/>
    </location>
</feature>
<feature type="compositionally biased region" description="Polar residues" evidence="5">
    <location>
        <begin position="1386"/>
        <end position="1406"/>
    </location>
</feature>
<feature type="region of interest" description="Disordered" evidence="5">
    <location>
        <begin position="1447"/>
        <end position="1490"/>
    </location>
</feature>
<feature type="compositionally biased region" description="Polar residues" evidence="5">
    <location>
        <begin position="2575"/>
        <end position="2597"/>
    </location>
</feature>
<dbReference type="GO" id="GO:0008168">
    <property type="term" value="F:methyltransferase activity"/>
    <property type="evidence" value="ECO:0007669"/>
    <property type="project" value="UniProtKB-KW"/>
</dbReference>
<proteinExistence type="predicted"/>
<dbReference type="EMBL" id="OA884510">
    <property type="protein sequence ID" value="CAD7280903.1"/>
    <property type="molecule type" value="Genomic_DNA"/>
</dbReference>